<sequence length="597" mass="65131">MVNRNRASALQPHHKHMCGSELRAIIGPDNTRPCPVGAGGTEGQPSSGRLLPAIWCLVQFCLIMFAVRVSVVCFLLTITSGSVEEENPEFWRKSAQNTLRSALSRKINTNVAKNIVLFLGDGMGVTTITAARILKGQLQKHSGEETVMNMDTFPNVGLAKVYSVDFQIPDSAATATAYLCGVKTNLNTVGVSAAARNGVCRSQKGNEVTSILRWAKDAGKSVGIVTTTRVQHATPAASFAHSASRTWYSDADLPASAATEGCVDIATQLLHNIDIDVIIGGGRKYMTPKGFPDPEYPSDASAQGQRRDGRNLIQDWIQMKEGKVARYVWNKTDFDALDPEKTDYLMALFEPADLRFDVERDHSMDPSISETTDKAIQILKKNPKGFFLLVEGGRIDQGHHSSRASAALHEAVALDEAVSRGLELTDEEETLTIVTADHSHAFTFNGYPFRGNSILGKSPIFASDFLPYTTLMYGNGPGHKITNNKRPDIRKVDTADKDYIQQSAVPLDSETHGGEDVAVFARGPMAHLFQGVYEQNYIPHAMAYAACIGENQQHCAITAKPDENPDTSTDPGNSAQNMPVYTFTILMISTLMRILLH</sequence>
<name>A0AC58H9U2_DANRE</name>
<proteinExistence type="predicted"/>
<dbReference type="RefSeq" id="XP_073778753.1">
    <property type="nucleotide sequence ID" value="XM_073922652.1"/>
</dbReference>
<protein>
    <submittedName>
        <fullName evidence="2">Alkaline phosphatase, tissue-nonspecific isozyme isoform X1</fullName>
    </submittedName>
</protein>
<reference evidence="2" key="1">
    <citation type="submission" date="2025-08" db="UniProtKB">
        <authorList>
            <consortium name="RefSeq"/>
        </authorList>
    </citation>
    <scope>IDENTIFICATION</scope>
    <source>
        <strain evidence="2">Tuebingen</strain>
        <tissue evidence="2">Fibroblasts and whole tissue</tissue>
    </source>
</reference>
<evidence type="ECO:0000313" key="1">
    <source>
        <dbReference type="Proteomes" id="UP000000437"/>
    </source>
</evidence>
<dbReference type="Proteomes" id="UP000000437">
    <property type="component" value="Chromosome 15"/>
</dbReference>
<gene>
    <name evidence="2" type="primary">alp3</name>
</gene>
<accession>A0AC58H9U2</accession>
<keyword evidence="1" id="KW-1185">Reference proteome</keyword>
<evidence type="ECO:0000313" key="2">
    <source>
        <dbReference type="RefSeq" id="XP_073778753.1"/>
    </source>
</evidence>
<organism evidence="1 2">
    <name type="scientific">Danio rerio</name>
    <name type="common">Zebrafish</name>
    <name type="synonym">Brachydanio rerio</name>
    <dbReference type="NCBI Taxonomy" id="7955"/>
    <lineage>
        <taxon>Eukaryota</taxon>
        <taxon>Metazoa</taxon>
        <taxon>Chordata</taxon>
        <taxon>Craniata</taxon>
        <taxon>Vertebrata</taxon>
        <taxon>Euteleostomi</taxon>
        <taxon>Actinopterygii</taxon>
        <taxon>Neopterygii</taxon>
        <taxon>Teleostei</taxon>
        <taxon>Ostariophysi</taxon>
        <taxon>Cypriniformes</taxon>
        <taxon>Danionidae</taxon>
        <taxon>Danioninae</taxon>
        <taxon>Danio</taxon>
    </lineage>
</organism>